<dbReference type="Proteomes" id="UP000016617">
    <property type="component" value="Unassembled WGS sequence"/>
</dbReference>
<comment type="caution">
    <text evidence="1">The sequence shown here is derived from an EMBL/GenBank/DDBJ whole genome shotgun (WGS) entry which is preliminary data.</text>
</comment>
<evidence type="ECO:0000313" key="1">
    <source>
        <dbReference type="EMBL" id="ERJ75943.1"/>
    </source>
</evidence>
<protein>
    <submittedName>
        <fullName evidence="1">Uncharacterized protein</fullName>
    </submittedName>
</protein>
<reference evidence="1 2" key="1">
    <citation type="submission" date="2013-06" db="EMBL/GenBank/DDBJ databases">
        <authorList>
            <person name="Weinstock G."/>
            <person name="Sodergren E."/>
            <person name="Lobos E.A."/>
            <person name="Fulton L."/>
            <person name="Fulton R."/>
            <person name="Courtney L."/>
            <person name="Fronick C."/>
            <person name="O'Laughlin M."/>
            <person name="Godfrey J."/>
            <person name="Wilson R.M."/>
            <person name="Miner T."/>
            <person name="Farmer C."/>
            <person name="Delehaunty K."/>
            <person name="Cordes M."/>
            <person name="Minx P."/>
            <person name="Tomlinson C."/>
            <person name="Chen J."/>
            <person name="Wollam A."/>
            <person name="Pepin K.H."/>
            <person name="Bhonagiri V."/>
            <person name="Zhang X."/>
            <person name="Warren W."/>
            <person name="Mitreva M."/>
            <person name="Mardis E.R."/>
            <person name="Wilson R.K."/>
        </authorList>
    </citation>
    <scope>NUCLEOTIDE SEQUENCE [LARGE SCALE GENOMIC DNA]</scope>
    <source>
        <strain evidence="1 2">W1703</strain>
    </source>
</reference>
<dbReference type="AlphaFoldDB" id="U2KM79"/>
<accession>U2KM79</accession>
<dbReference type="PATRIC" id="fig|1227275.3.peg.1126"/>
<organism evidence="1 2">
    <name type="scientific">Streptococcus sobrinus W1703</name>
    <dbReference type="NCBI Taxonomy" id="1227275"/>
    <lineage>
        <taxon>Bacteria</taxon>
        <taxon>Bacillati</taxon>
        <taxon>Bacillota</taxon>
        <taxon>Bacilli</taxon>
        <taxon>Lactobacillales</taxon>
        <taxon>Streptococcaceae</taxon>
        <taxon>Streptococcus</taxon>
    </lineage>
</organism>
<dbReference type="HOGENOM" id="CLU_2756266_0_0_9"/>
<dbReference type="EMBL" id="AWVA01000080">
    <property type="protein sequence ID" value="ERJ75943.1"/>
    <property type="molecule type" value="Genomic_DNA"/>
</dbReference>
<name>U2KM79_9STRE</name>
<evidence type="ECO:0000313" key="2">
    <source>
        <dbReference type="Proteomes" id="UP000016617"/>
    </source>
</evidence>
<sequence length="70" mass="7812">MKKQICTYCGADQFVIKQQFKGYAGVVNEEAKFFSGGAWLFTTKSVKTAALSTEVLSKILINYKGVRQKL</sequence>
<proteinExistence type="predicted"/>
<gene>
    <name evidence="1" type="ORF">HMPREF1557_01273</name>
</gene>